<reference evidence="2" key="1">
    <citation type="journal article" date="2020" name="Nature">
        <title>Giant virus diversity and host interactions through global metagenomics.</title>
        <authorList>
            <person name="Schulz F."/>
            <person name="Roux S."/>
            <person name="Paez-Espino D."/>
            <person name="Jungbluth S."/>
            <person name="Walsh D.A."/>
            <person name="Denef V.J."/>
            <person name="McMahon K.D."/>
            <person name="Konstantinidis K.T."/>
            <person name="Eloe-Fadrosh E.A."/>
            <person name="Kyrpides N.C."/>
            <person name="Woyke T."/>
        </authorList>
    </citation>
    <scope>NUCLEOTIDE SEQUENCE</scope>
    <source>
        <strain evidence="2">GVMAG-M-3300023174-107</strain>
    </source>
</reference>
<feature type="domain" description="J" evidence="1">
    <location>
        <begin position="5"/>
        <end position="68"/>
    </location>
</feature>
<dbReference type="EMBL" id="MN739522">
    <property type="protein sequence ID" value="QHT10550.1"/>
    <property type="molecule type" value="Genomic_DNA"/>
</dbReference>
<dbReference type="PROSITE" id="PS50076">
    <property type="entry name" value="DNAJ_2"/>
    <property type="match status" value="1"/>
</dbReference>
<dbReference type="Pfam" id="PF00226">
    <property type="entry name" value="DnaJ"/>
    <property type="match status" value="1"/>
</dbReference>
<proteinExistence type="predicted"/>
<dbReference type="SMART" id="SM00271">
    <property type="entry name" value="DnaJ"/>
    <property type="match status" value="1"/>
</dbReference>
<evidence type="ECO:0000313" key="2">
    <source>
        <dbReference type="EMBL" id="QHT10550.1"/>
    </source>
</evidence>
<organism evidence="2">
    <name type="scientific">viral metagenome</name>
    <dbReference type="NCBI Taxonomy" id="1070528"/>
    <lineage>
        <taxon>unclassified sequences</taxon>
        <taxon>metagenomes</taxon>
        <taxon>organismal metagenomes</taxon>
    </lineage>
</organism>
<name>A0A6C0D2R0_9ZZZZ</name>
<dbReference type="Gene3D" id="1.10.287.110">
    <property type="entry name" value="DnaJ domain"/>
    <property type="match status" value="1"/>
</dbReference>
<evidence type="ECO:0000259" key="1">
    <source>
        <dbReference type="PROSITE" id="PS50076"/>
    </source>
</evidence>
<dbReference type="InterPro" id="IPR036869">
    <property type="entry name" value="J_dom_sf"/>
</dbReference>
<protein>
    <recommendedName>
        <fullName evidence="1">J domain-containing protein</fullName>
    </recommendedName>
</protein>
<sequence length="218" mass="26229">MNREKACKLLHLPLNFDQSLLRKKYKIACLKYHPDKNNNTYDTFLEIKDAYDYLNDHDDYDQNHDIFNYFDSDTLKYYVSILHFFKENIDHVINPVINHLKKFEYYELHPTLNQLFNKSLFILNDIYVPLWHHELTINHYKIKIIPDLPHYVDIDIYNNIHVYLTVQTKNEFEFDLCGVSFLINHAQTIFIGKGIPIIQEKNNIYDISKLSDVIFHID</sequence>
<dbReference type="AlphaFoldDB" id="A0A6C0D2R0"/>
<accession>A0A6C0D2R0</accession>
<dbReference type="InterPro" id="IPR001623">
    <property type="entry name" value="DnaJ_domain"/>
</dbReference>
<dbReference type="CDD" id="cd06257">
    <property type="entry name" value="DnaJ"/>
    <property type="match status" value="1"/>
</dbReference>
<dbReference type="SUPFAM" id="SSF46565">
    <property type="entry name" value="Chaperone J-domain"/>
    <property type="match status" value="1"/>
</dbReference>